<dbReference type="GO" id="GO:0003887">
    <property type="term" value="F:DNA-directed DNA polymerase activity"/>
    <property type="evidence" value="ECO:0007669"/>
    <property type="project" value="UniProtKB-EC"/>
</dbReference>
<name>A0A0F0LRH0_9MICO</name>
<dbReference type="EC" id="2.7.7.7" evidence="5"/>
<protein>
    <submittedName>
        <fullName evidence="5">DNA polymerase III PolC-type</fullName>
        <ecNumber evidence="5">2.7.7.7</ecNumber>
    </submittedName>
</protein>
<proteinExistence type="predicted"/>
<evidence type="ECO:0000256" key="3">
    <source>
        <dbReference type="ARBA" id="ARBA00022839"/>
    </source>
</evidence>
<evidence type="ECO:0000313" key="5">
    <source>
        <dbReference type="EMBL" id="KJL35822.1"/>
    </source>
</evidence>
<dbReference type="PANTHER" id="PTHR30231:SF4">
    <property type="entry name" value="PROTEIN NEN2"/>
    <property type="match status" value="1"/>
</dbReference>
<dbReference type="SMART" id="SM00479">
    <property type="entry name" value="EXOIII"/>
    <property type="match status" value="1"/>
</dbReference>
<gene>
    <name evidence="5" type="primary">polC_1</name>
    <name evidence="5" type="ORF">RR49_02258</name>
</gene>
<dbReference type="Gene3D" id="3.30.420.10">
    <property type="entry name" value="Ribonuclease H-like superfamily/Ribonuclease H"/>
    <property type="match status" value="1"/>
</dbReference>
<dbReference type="GO" id="GO:0005829">
    <property type="term" value="C:cytosol"/>
    <property type="evidence" value="ECO:0007669"/>
    <property type="project" value="TreeGrafter"/>
</dbReference>
<keyword evidence="2" id="KW-0378">Hydrolase</keyword>
<keyword evidence="5" id="KW-0548">Nucleotidyltransferase</keyword>
<dbReference type="PANTHER" id="PTHR30231">
    <property type="entry name" value="DNA POLYMERASE III SUBUNIT EPSILON"/>
    <property type="match status" value="1"/>
</dbReference>
<reference evidence="5 6" key="1">
    <citation type="submission" date="2015-02" db="EMBL/GenBank/DDBJ databases">
        <title>Draft genome sequences of ten Microbacterium spp. with emphasis on heavy metal contaminated environments.</title>
        <authorList>
            <person name="Corretto E."/>
        </authorList>
    </citation>
    <scope>NUCLEOTIDE SEQUENCE [LARGE SCALE GENOMIC DNA]</scope>
    <source>
        <strain evidence="5 6">DSM 18659</strain>
    </source>
</reference>
<evidence type="ECO:0000256" key="2">
    <source>
        <dbReference type="ARBA" id="ARBA00022801"/>
    </source>
</evidence>
<keyword evidence="6" id="KW-1185">Reference proteome</keyword>
<dbReference type="InterPro" id="IPR012337">
    <property type="entry name" value="RNaseH-like_sf"/>
</dbReference>
<dbReference type="InterPro" id="IPR036397">
    <property type="entry name" value="RNaseH_sf"/>
</dbReference>
<dbReference type="PATRIC" id="fig|400772.4.peg.2271"/>
<dbReference type="CDD" id="cd06127">
    <property type="entry name" value="DEDDh"/>
    <property type="match status" value="1"/>
</dbReference>
<evidence type="ECO:0000256" key="1">
    <source>
        <dbReference type="ARBA" id="ARBA00022722"/>
    </source>
</evidence>
<dbReference type="OrthoDB" id="9791657at2"/>
<dbReference type="Pfam" id="PF00929">
    <property type="entry name" value="RNase_T"/>
    <property type="match status" value="1"/>
</dbReference>
<keyword evidence="3" id="KW-0269">Exonuclease</keyword>
<dbReference type="RefSeq" id="WP_048808950.1">
    <property type="nucleotide sequence ID" value="NZ_DAIQHQ010000002.1"/>
</dbReference>
<sequence length="241" mass="25442">MAAHDMLPGFDTIDWAARVGVFDLETTGVDVTTDRIVTAYVGVLDADGTVLSSASWLADPGIEIPAGATAVHGVTTERARRDGRPAAAVVTEIVAELRALFDAGVPVVAYNAAYDFSLLAHEAARHGVPPIADPTPVIDPLVLDKNVDRYRKGKRTLDVVAAHYGVALTGAHEASADAVAAGRVALALLDRYADELPSTPAALHTAQVAWARSQAESLTEYFVRIGRLDPDDALDGAWPVR</sequence>
<dbReference type="SUPFAM" id="SSF53098">
    <property type="entry name" value="Ribonuclease H-like"/>
    <property type="match status" value="1"/>
</dbReference>
<evidence type="ECO:0000259" key="4">
    <source>
        <dbReference type="SMART" id="SM00479"/>
    </source>
</evidence>
<keyword evidence="5" id="KW-0808">Transferase</keyword>
<dbReference type="STRING" id="400772.RR49_02258"/>
<dbReference type="GO" id="GO:0003676">
    <property type="term" value="F:nucleic acid binding"/>
    <property type="evidence" value="ECO:0007669"/>
    <property type="project" value="InterPro"/>
</dbReference>
<dbReference type="EMBL" id="JYIY01000077">
    <property type="protein sequence ID" value="KJL35822.1"/>
    <property type="molecule type" value="Genomic_DNA"/>
</dbReference>
<dbReference type="InterPro" id="IPR013520">
    <property type="entry name" value="Ribonucl_H"/>
</dbReference>
<comment type="caution">
    <text evidence="5">The sequence shown here is derived from an EMBL/GenBank/DDBJ whole genome shotgun (WGS) entry which is preliminary data.</text>
</comment>
<organism evidence="5 6">
    <name type="scientific">Microbacterium ginsengisoli</name>
    <dbReference type="NCBI Taxonomy" id="400772"/>
    <lineage>
        <taxon>Bacteria</taxon>
        <taxon>Bacillati</taxon>
        <taxon>Actinomycetota</taxon>
        <taxon>Actinomycetes</taxon>
        <taxon>Micrococcales</taxon>
        <taxon>Microbacteriaceae</taxon>
        <taxon>Microbacterium</taxon>
    </lineage>
</organism>
<dbReference type="GO" id="GO:0008408">
    <property type="term" value="F:3'-5' exonuclease activity"/>
    <property type="evidence" value="ECO:0007669"/>
    <property type="project" value="TreeGrafter"/>
</dbReference>
<accession>A0A0F0LRH0</accession>
<dbReference type="AlphaFoldDB" id="A0A0F0LRH0"/>
<dbReference type="Proteomes" id="UP000033451">
    <property type="component" value="Unassembled WGS sequence"/>
</dbReference>
<evidence type="ECO:0000313" key="6">
    <source>
        <dbReference type="Proteomes" id="UP000033451"/>
    </source>
</evidence>
<feature type="domain" description="Exonuclease" evidence="4">
    <location>
        <begin position="18"/>
        <end position="194"/>
    </location>
</feature>
<dbReference type="NCBIfam" id="NF005927">
    <property type="entry name" value="PRK07942.1"/>
    <property type="match status" value="1"/>
</dbReference>
<keyword evidence="1" id="KW-0540">Nuclease</keyword>